<dbReference type="InterPro" id="IPR006949">
    <property type="entry name" value="Barrel_Baseplate_J-like"/>
</dbReference>
<proteinExistence type="inferred from homology"/>
<dbReference type="InterPro" id="IPR058531">
    <property type="entry name" value="Baseplate_J_M"/>
</dbReference>
<organism evidence="5 6">
    <name type="scientific">Faecalibacterium longum</name>
    <dbReference type="NCBI Taxonomy" id="1851428"/>
    <lineage>
        <taxon>Bacteria</taxon>
        <taxon>Bacillati</taxon>
        <taxon>Bacillota</taxon>
        <taxon>Clostridia</taxon>
        <taxon>Eubacteriales</taxon>
        <taxon>Oscillospiraceae</taxon>
        <taxon>Faecalibacterium</taxon>
    </lineage>
</organism>
<evidence type="ECO:0000256" key="1">
    <source>
        <dbReference type="ARBA" id="ARBA00038087"/>
    </source>
</evidence>
<keyword evidence="6" id="KW-1185">Reference proteome</keyword>
<dbReference type="InterPro" id="IPR058530">
    <property type="entry name" value="Baseplate_J-like_C"/>
</dbReference>
<dbReference type="EMBL" id="JBBNIB010000106">
    <property type="protein sequence ID" value="MEQ2687801.1"/>
    <property type="molecule type" value="Genomic_DNA"/>
</dbReference>
<dbReference type="Pfam" id="PF26079">
    <property type="entry name" value="Baseplate_J_C"/>
    <property type="match status" value="1"/>
</dbReference>
<comment type="similarity">
    <text evidence="1">Belongs to the Mu gp47/PBSX XkdT family.</text>
</comment>
<dbReference type="PANTHER" id="PTHR37829:SF3">
    <property type="entry name" value="PROTEIN JAYE-RELATED"/>
    <property type="match status" value="1"/>
</dbReference>
<dbReference type="Pfam" id="PF26078">
    <property type="entry name" value="Baseplate_J_M"/>
    <property type="match status" value="1"/>
</dbReference>
<evidence type="ECO:0000259" key="4">
    <source>
        <dbReference type="Pfam" id="PF26079"/>
    </source>
</evidence>
<dbReference type="PANTHER" id="PTHR37829">
    <property type="entry name" value="PHAGE-LIKE ELEMENT PBSX PROTEIN XKDT"/>
    <property type="match status" value="1"/>
</dbReference>
<name>A0ABV1ILU4_9FIRM</name>
<dbReference type="RefSeq" id="WP_227623352.1">
    <property type="nucleotide sequence ID" value="NZ_JBBNIB010000106.1"/>
</dbReference>
<feature type="domain" description="Baseplate J-like C-terminal" evidence="4">
    <location>
        <begin position="271"/>
        <end position="369"/>
    </location>
</feature>
<dbReference type="InterPro" id="IPR052399">
    <property type="entry name" value="Phage_Baseplate_Assmbl_Protein"/>
</dbReference>
<feature type="domain" description="Baseplate protein J-like barrel" evidence="2">
    <location>
        <begin position="91"/>
        <end position="154"/>
    </location>
</feature>
<evidence type="ECO:0000259" key="3">
    <source>
        <dbReference type="Pfam" id="PF26078"/>
    </source>
</evidence>
<evidence type="ECO:0000313" key="6">
    <source>
        <dbReference type="Proteomes" id="UP001439984"/>
    </source>
</evidence>
<dbReference type="Proteomes" id="UP001439984">
    <property type="component" value="Unassembled WGS sequence"/>
</dbReference>
<protein>
    <submittedName>
        <fullName evidence="5">Baseplate J/gp47 family protein</fullName>
    </submittedName>
</protein>
<evidence type="ECO:0000313" key="5">
    <source>
        <dbReference type="EMBL" id="MEQ2687801.1"/>
    </source>
</evidence>
<accession>A0ABV1ILU4</accession>
<feature type="domain" description="Baseplate J-like central" evidence="3">
    <location>
        <begin position="183"/>
        <end position="263"/>
    </location>
</feature>
<gene>
    <name evidence="5" type="ORF">AAAU72_06360</name>
</gene>
<reference evidence="5 6" key="1">
    <citation type="submission" date="2024-04" db="EMBL/GenBank/DDBJ databases">
        <title>Human intestinal bacterial collection.</title>
        <authorList>
            <person name="Pauvert C."/>
            <person name="Hitch T.C.A."/>
            <person name="Clavel T."/>
        </authorList>
    </citation>
    <scope>NUCLEOTIDE SEQUENCE [LARGE SCALE GENOMIC DNA]</scope>
    <source>
        <strain evidence="5 6">CLA-AA-H236</strain>
    </source>
</reference>
<evidence type="ECO:0000259" key="2">
    <source>
        <dbReference type="Pfam" id="PF04865"/>
    </source>
</evidence>
<comment type="caution">
    <text evidence="5">The sequence shown here is derived from an EMBL/GenBank/DDBJ whole genome shotgun (WGS) entry which is preliminary data.</text>
</comment>
<dbReference type="Pfam" id="PF04865">
    <property type="entry name" value="Baseplate_J"/>
    <property type="match status" value="1"/>
</dbReference>
<sequence length="372" mass="39326">MIDFSNAQYRSILAYMLSQIPDDYDKRDVSPIPTALSPAAYVFEGFFISLNMVQRQAFFQTATGESLDLLAPLASVSRKQATAAIRKGEFDTAIPIGTRFSTINGSDSINFVVISALGAGHAYRLQAETPGSIGNVYSGPILPIDTIQGLSSARLSNILTPGDDTETDEELRARILAALNSRAFGGNVAQYVEEIEKLDGVGAVQVYPTWKGGGTVLCSVLGADWLPASADLVRTIQDAIDPIPNSGKGLGLAPIGAKVTISAPERFEILVSASVTLLPSYSMETVQSTVTAALEAYLLNIRKGWAVNISQTGLSYSASVYLARVSAAIITAEGVVNVTDVQLNGQTADLLLSQTGALQQIPVIGTVSLYEA</sequence>